<dbReference type="Pfam" id="PF06107">
    <property type="entry name" value="DUF951"/>
    <property type="match status" value="1"/>
</dbReference>
<dbReference type="InterPro" id="IPR009296">
    <property type="entry name" value="DUF951"/>
</dbReference>
<evidence type="ECO:0000313" key="2">
    <source>
        <dbReference type="Proteomes" id="UP000754226"/>
    </source>
</evidence>
<protein>
    <submittedName>
        <fullName evidence="1">DUF951 domain-containing protein</fullName>
    </submittedName>
</protein>
<organism evidence="1 2">
    <name type="scientific">Acidaminococcus intestini</name>
    <dbReference type="NCBI Taxonomy" id="187327"/>
    <lineage>
        <taxon>Bacteria</taxon>
        <taxon>Bacillati</taxon>
        <taxon>Bacillota</taxon>
        <taxon>Negativicutes</taxon>
        <taxon>Acidaminococcales</taxon>
        <taxon>Acidaminococcaceae</taxon>
        <taxon>Acidaminococcus</taxon>
    </lineage>
</organism>
<dbReference type="PANTHER" id="PTHR38455">
    <property type="entry name" value="HYPOTHETICAL CYTOSOLIC PROTEIN"/>
    <property type="match status" value="1"/>
</dbReference>
<dbReference type="PANTHER" id="PTHR38455:SF1">
    <property type="entry name" value="DUF951 DOMAIN-CONTAINING PROTEIN"/>
    <property type="match status" value="1"/>
</dbReference>
<reference evidence="1" key="1">
    <citation type="submission" date="2021-02" db="EMBL/GenBank/DDBJ databases">
        <title>Infant gut strain persistence is associated with maternal origin, phylogeny, and functional potential including surface adhesion and iron acquisition.</title>
        <authorList>
            <person name="Lou Y.C."/>
        </authorList>
    </citation>
    <scope>NUCLEOTIDE SEQUENCE</scope>
    <source>
        <strain evidence="1">L3_106_000M1_dasL3_106_000M1_concoct_15</strain>
    </source>
</reference>
<dbReference type="PIRSF" id="PIRSF037263">
    <property type="entry name" value="DUF951_bac"/>
    <property type="match status" value="1"/>
</dbReference>
<dbReference type="Proteomes" id="UP000754226">
    <property type="component" value="Unassembled WGS sequence"/>
</dbReference>
<evidence type="ECO:0000313" key="1">
    <source>
        <dbReference type="EMBL" id="MBS5519320.1"/>
    </source>
</evidence>
<accession>A0A943I0X4</accession>
<name>A0A943I0X4_9FIRM</name>
<comment type="caution">
    <text evidence="1">The sequence shown here is derived from an EMBL/GenBank/DDBJ whole genome shotgun (WGS) entry which is preliminary data.</text>
</comment>
<sequence>MKDDVALHVGDIVRMKKAHPCGSYEWEITRTGMDIGIKCRGCGHFVMLPRAKFMKSVRDILVHQEES</sequence>
<gene>
    <name evidence="1" type="ORF">KHX13_03145</name>
</gene>
<dbReference type="AlphaFoldDB" id="A0A943I0X4"/>
<dbReference type="EMBL" id="JAGZCZ010000003">
    <property type="protein sequence ID" value="MBS5519320.1"/>
    <property type="molecule type" value="Genomic_DNA"/>
</dbReference>
<proteinExistence type="predicted"/>